<dbReference type="PANTHER" id="PTHR24305">
    <property type="entry name" value="CYTOCHROME P450"/>
    <property type="match status" value="1"/>
</dbReference>
<keyword evidence="4 6" id="KW-0479">Metal-binding</keyword>
<keyword evidence="3 6" id="KW-0349">Heme</keyword>
<dbReference type="PRINTS" id="PR00465">
    <property type="entry name" value="EP450IV"/>
</dbReference>
<evidence type="ECO:0000256" key="2">
    <source>
        <dbReference type="ARBA" id="ARBA00010617"/>
    </source>
</evidence>
<reference evidence="9" key="2">
    <citation type="submission" date="2020-04" db="EMBL/GenBank/DDBJ databases">
        <authorList>
            <consortium name="NCBI Genome Project"/>
        </authorList>
    </citation>
    <scope>NUCLEOTIDE SEQUENCE</scope>
    <source>
        <strain evidence="9">CBS 342.82</strain>
    </source>
</reference>
<comment type="similarity">
    <text evidence="2 7">Belongs to the cytochrome P450 family.</text>
</comment>
<sequence length="492" mass="55336">MVWAMITFIKSIWQAFTGPLSHYPGPKLRAISILPKAWNEFIGDDTTVVPSLHAQYGPIVRIAPRELSYSDGSTAFKEIYGFRKSGPNLYKDPAFYATPLNGMDNMITVLDDASHGRQRKAFTHAFAEKSMRDLEPRLKFWAEKMVAKLDAHANGRDAIDMVKYFNCTTFDIMADLSFNESLNLLDNAQLTPWVQAIFAGIKLTARLQAFKRLGGIPSELIDDLLMKSPIVQAQFWNHFNQSVRRVDRRLDLQPERPDLWSAVLDEAHRDDLSRQEHYSNASLFMIAGTETTASALSGITQNLLANPSSLTELVHEIRTAFPDPDDVTLQQCSSLPYLSAVISEGLRMYPPIPGTAPRIVPEGGTVIGGRFVPGGTVVGVHHLAAYRNPEHFRDPDAFRPERWLRGDDCEEEGMGDEGVFGQDRLGAVMPFGTGPRACLGRNLAYHEMRLLLVTTLLRFDLELCAESRGWAEGQRSWLFWEKKPLRVVLRRC</sequence>
<dbReference type="Proteomes" id="UP000504637">
    <property type="component" value="Unplaced"/>
</dbReference>
<dbReference type="InterPro" id="IPR017972">
    <property type="entry name" value="Cyt_P450_CS"/>
</dbReference>
<dbReference type="GO" id="GO:0016705">
    <property type="term" value="F:oxidoreductase activity, acting on paired donors, with incorporation or reduction of molecular oxygen"/>
    <property type="evidence" value="ECO:0007669"/>
    <property type="project" value="InterPro"/>
</dbReference>
<dbReference type="InterPro" id="IPR036396">
    <property type="entry name" value="Cyt_P450_sf"/>
</dbReference>
<proteinExistence type="inferred from homology"/>
<reference evidence="9" key="1">
    <citation type="submission" date="2020-01" db="EMBL/GenBank/DDBJ databases">
        <authorList>
            <consortium name="DOE Joint Genome Institute"/>
            <person name="Haridas S."/>
            <person name="Albert R."/>
            <person name="Binder M."/>
            <person name="Bloem J."/>
            <person name="Labutti K."/>
            <person name="Salamov A."/>
            <person name="Andreopoulos B."/>
            <person name="Baker S.E."/>
            <person name="Barry K."/>
            <person name="Bills G."/>
            <person name="Bluhm B.H."/>
            <person name="Cannon C."/>
            <person name="Castanera R."/>
            <person name="Culley D.E."/>
            <person name="Daum C."/>
            <person name="Ezra D."/>
            <person name="Gonzalez J.B."/>
            <person name="Henrissat B."/>
            <person name="Kuo A."/>
            <person name="Liang C."/>
            <person name="Lipzen A."/>
            <person name="Lutzoni F."/>
            <person name="Magnuson J."/>
            <person name="Mondo S."/>
            <person name="Nolan M."/>
            <person name="Ohm R."/>
            <person name="Pangilinan J."/>
            <person name="Park H.-J."/>
            <person name="Ramirez L."/>
            <person name="Alfaro M."/>
            <person name="Sun H."/>
            <person name="Tritt A."/>
            <person name="Yoshinaga Y."/>
            <person name="Zwiers L.-H."/>
            <person name="Turgeon B.G."/>
            <person name="Goodwin S.B."/>
            <person name="Spatafora J.W."/>
            <person name="Crous P.W."/>
            <person name="Grigoriev I.V."/>
        </authorList>
    </citation>
    <scope>NUCLEOTIDE SEQUENCE</scope>
    <source>
        <strain evidence="9">CBS 342.82</strain>
    </source>
</reference>
<dbReference type="PANTHER" id="PTHR24305:SF210">
    <property type="entry name" value="CYTOCHROME P450 MONOOXYGENASE ASQL-RELATED"/>
    <property type="match status" value="1"/>
</dbReference>
<dbReference type="Gene3D" id="1.10.630.10">
    <property type="entry name" value="Cytochrome P450"/>
    <property type="match status" value="1"/>
</dbReference>
<dbReference type="Pfam" id="PF00067">
    <property type="entry name" value="p450"/>
    <property type="match status" value="1"/>
</dbReference>
<dbReference type="PRINTS" id="PR00385">
    <property type="entry name" value="P450"/>
</dbReference>
<dbReference type="GO" id="GO:0020037">
    <property type="term" value="F:heme binding"/>
    <property type="evidence" value="ECO:0007669"/>
    <property type="project" value="InterPro"/>
</dbReference>
<comment type="cofactor">
    <cofactor evidence="1 6">
        <name>heme</name>
        <dbReference type="ChEBI" id="CHEBI:30413"/>
    </cofactor>
</comment>
<feature type="binding site" description="axial binding residue" evidence="6">
    <location>
        <position position="438"/>
    </location>
    <ligand>
        <name>heme</name>
        <dbReference type="ChEBI" id="CHEBI:30413"/>
    </ligand>
    <ligandPart>
        <name>Fe</name>
        <dbReference type="ChEBI" id="CHEBI:18248"/>
    </ligandPart>
</feature>
<dbReference type="GO" id="GO:0004497">
    <property type="term" value="F:monooxygenase activity"/>
    <property type="evidence" value="ECO:0007669"/>
    <property type="project" value="UniProtKB-KW"/>
</dbReference>
<dbReference type="AlphaFoldDB" id="A0A6J3MIM0"/>
<dbReference type="InterPro" id="IPR002403">
    <property type="entry name" value="Cyt_P450_E_grp-IV"/>
</dbReference>
<accession>A0A6J3MIM0</accession>
<keyword evidence="5 6" id="KW-0408">Iron</keyword>
<dbReference type="SUPFAM" id="SSF48264">
    <property type="entry name" value="Cytochrome P450"/>
    <property type="match status" value="1"/>
</dbReference>
<evidence type="ECO:0000256" key="7">
    <source>
        <dbReference type="RuleBase" id="RU000461"/>
    </source>
</evidence>
<dbReference type="GeneID" id="54358679"/>
<evidence type="ECO:0000256" key="3">
    <source>
        <dbReference type="ARBA" id="ARBA00022617"/>
    </source>
</evidence>
<dbReference type="InterPro" id="IPR001128">
    <property type="entry name" value="Cyt_P450"/>
</dbReference>
<dbReference type="PROSITE" id="PS00086">
    <property type="entry name" value="CYTOCHROME_P450"/>
    <property type="match status" value="1"/>
</dbReference>
<evidence type="ECO:0000256" key="5">
    <source>
        <dbReference type="ARBA" id="ARBA00023004"/>
    </source>
</evidence>
<dbReference type="GO" id="GO:0005506">
    <property type="term" value="F:iron ion binding"/>
    <property type="evidence" value="ECO:0007669"/>
    <property type="project" value="InterPro"/>
</dbReference>
<protein>
    <submittedName>
        <fullName evidence="9">Cytochrome P450</fullName>
    </submittedName>
</protein>
<evidence type="ECO:0000313" key="8">
    <source>
        <dbReference type="Proteomes" id="UP000504637"/>
    </source>
</evidence>
<dbReference type="CDD" id="cd11058">
    <property type="entry name" value="CYP60B-like"/>
    <property type="match status" value="1"/>
</dbReference>
<keyword evidence="7" id="KW-0560">Oxidoreductase</keyword>
<evidence type="ECO:0000256" key="4">
    <source>
        <dbReference type="ARBA" id="ARBA00022723"/>
    </source>
</evidence>
<dbReference type="RefSeq" id="XP_033463793.1">
    <property type="nucleotide sequence ID" value="XM_033600879.1"/>
</dbReference>
<evidence type="ECO:0000256" key="1">
    <source>
        <dbReference type="ARBA" id="ARBA00001971"/>
    </source>
</evidence>
<gene>
    <name evidence="9" type="ORF">K489DRAFT_312645</name>
</gene>
<evidence type="ECO:0000256" key="6">
    <source>
        <dbReference type="PIRSR" id="PIRSR602403-1"/>
    </source>
</evidence>
<keyword evidence="8" id="KW-1185">Reference proteome</keyword>
<keyword evidence="7" id="KW-0503">Monooxygenase</keyword>
<dbReference type="InterPro" id="IPR050121">
    <property type="entry name" value="Cytochrome_P450_monoxygenase"/>
</dbReference>
<dbReference type="OrthoDB" id="1470350at2759"/>
<reference evidence="9" key="3">
    <citation type="submission" date="2025-08" db="UniProtKB">
        <authorList>
            <consortium name="RefSeq"/>
        </authorList>
    </citation>
    <scope>IDENTIFICATION</scope>
    <source>
        <strain evidence="9">CBS 342.82</strain>
    </source>
</reference>
<organism evidence="9">
    <name type="scientific">Dissoconium aciculare CBS 342.82</name>
    <dbReference type="NCBI Taxonomy" id="1314786"/>
    <lineage>
        <taxon>Eukaryota</taxon>
        <taxon>Fungi</taxon>
        <taxon>Dikarya</taxon>
        <taxon>Ascomycota</taxon>
        <taxon>Pezizomycotina</taxon>
        <taxon>Dothideomycetes</taxon>
        <taxon>Dothideomycetidae</taxon>
        <taxon>Mycosphaerellales</taxon>
        <taxon>Dissoconiaceae</taxon>
        <taxon>Dissoconium</taxon>
    </lineage>
</organism>
<name>A0A6J3MIM0_9PEZI</name>
<evidence type="ECO:0000313" key="9">
    <source>
        <dbReference type="RefSeq" id="XP_033463793.1"/>
    </source>
</evidence>